<sequence length="63" mass="7141">MERKKDQHFSAASSARKQNTAEIDDAPPNQRDIEGDSVDKLRNLEEANIMLSGDEIKQQNENL</sequence>
<evidence type="ECO:0000313" key="1">
    <source>
        <dbReference type="EMBL" id="WHZ55586.1"/>
    </source>
</evidence>
<accession>A0ACD4R553</accession>
<organism evidence="1 2">
    <name type="scientific">Metabacillus hrfriensis</name>
    <dbReference type="NCBI Taxonomy" id="3048891"/>
    <lineage>
        <taxon>Bacteria</taxon>
        <taxon>Bacillati</taxon>
        <taxon>Bacillota</taxon>
        <taxon>Bacilli</taxon>
        <taxon>Bacillales</taxon>
        <taxon>Bacillaceae</taxon>
        <taxon>Metabacillus</taxon>
    </lineage>
</organism>
<protein>
    <submittedName>
        <fullName evidence="1">Uncharacterized protein</fullName>
    </submittedName>
</protein>
<evidence type="ECO:0000313" key="2">
    <source>
        <dbReference type="Proteomes" id="UP001226091"/>
    </source>
</evidence>
<proteinExistence type="predicted"/>
<dbReference type="Proteomes" id="UP001226091">
    <property type="component" value="Chromosome"/>
</dbReference>
<reference evidence="2" key="1">
    <citation type="journal article" date="2025" name="Aquaculture">
        <title>Assessment of the bioflocculant production and safety properties of Metabacillus hrfriensis sp. nov. based on phenotypic and whole-genome sequencing analysis.</title>
        <authorList>
            <person name="Zhang R."/>
            <person name="Zhao Z."/>
            <person name="Luo L."/>
            <person name="Wang S."/>
            <person name="Guo K."/>
            <person name="Xu W."/>
        </authorList>
    </citation>
    <scope>NUCLEOTIDE SEQUENCE [LARGE SCALE GENOMIC DNA]</scope>
    <source>
        <strain evidence="2">CT-WN-B3</strain>
    </source>
</reference>
<dbReference type="EMBL" id="CP126116">
    <property type="protein sequence ID" value="WHZ55586.1"/>
    <property type="molecule type" value="Genomic_DNA"/>
</dbReference>
<keyword evidence="2" id="KW-1185">Reference proteome</keyword>
<gene>
    <name evidence="1" type="ORF">QLQ22_12660</name>
</gene>
<name>A0ACD4R553_9BACI</name>